<evidence type="ECO:0000313" key="8">
    <source>
        <dbReference type="EMBL" id="GAA4785365.1"/>
    </source>
</evidence>
<evidence type="ECO:0000256" key="7">
    <source>
        <dbReference type="SAM" id="Phobius"/>
    </source>
</evidence>
<feature type="transmembrane region" description="Helical" evidence="7">
    <location>
        <begin position="47"/>
        <end position="69"/>
    </location>
</feature>
<feature type="transmembrane region" description="Helical" evidence="7">
    <location>
        <begin position="162"/>
        <end position="180"/>
    </location>
</feature>
<feature type="transmembrane region" description="Helical" evidence="7">
    <location>
        <begin position="75"/>
        <end position="95"/>
    </location>
</feature>
<evidence type="ECO:0000256" key="3">
    <source>
        <dbReference type="ARBA" id="ARBA00022679"/>
    </source>
</evidence>
<feature type="transmembrane region" description="Helical" evidence="7">
    <location>
        <begin position="6"/>
        <end position="27"/>
    </location>
</feature>
<keyword evidence="6 7" id="KW-0472">Membrane</keyword>
<comment type="subcellular location">
    <subcellularLocation>
        <location evidence="1">Cell membrane</location>
        <topology evidence="1">Multi-pass membrane protein</topology>
    </subcellularLocation>
</comment>
<gene>
    <name evidence="8" type="ORF">GCM10023231_11550</name>
</gene>
<dbReference type="Pfam" id="PF00953">
    <property type="entry name" value="Glycos_transf_4"/>
    <property type="match status" value="1"/>
</dbReference>
<dbReference type="PANTHER" id="PTHR22926:SF3">
    <property type="entry name" value="UNDECAPRENYL-PHOSPHATE ALPHA-N-ACETYLGLUCOSAMINYL 1-PHOSPHATE TRANSFERASE"/>
    <property type="match status" value="1"/>
</dbReference>
<feature type="transmembrane region" description="Helical" evidence="7">
    <location>
        <begin position="107"/>
        <end position="130"/>
    </location>
</feature>
<keyword evidence="9" id="KW-1185">Reference proteome</keyword>
<name>A0ABP9ART4_9SPHI</name>
<evidence type="ECO:0000256" key="4">
    <source>
        <dbReference type="ARBA" id="ARBA00022692"/>
    </source>
</evidence>
<keyword evidence="3" id="KW-0808">Transferase</keyword>
<proteinExistence type="predicted"/>
<organism evidence="8 9">
    <name type="scientific">Olivibacter ginsenosidimutans</name>
    <dbReference type="NCBI Taxonomy" id="1176537"/>
    <lineage>
        <taxon>Bacteria</taxon>
        <taxon>Pseudomonadati</taxon>
        <taxon>Bacteroidota</taxon>
        <taxon>Sphingobacteriia</taxon>
        <taxon>Sphingobacteriales</taxon>
        <taxon>Sphingobacteriaceae</taxon>
        <taxon>Olivibacter</taxon>
    </lineage>
</organism>
<evidence type="ECO:0000256" key="5">
    <source>
        <dbReference type="ARBA" id="ARBA00022989"/>
    </source>
</evidence>
<evidence type="ECO:0000256" key="2">
    <source>
        <dbReference type="ARBA" id="ARBA00022475"/>
    </source>
</evidence>
<feature type="transmembrane region" description="Helical" evidence="7">
    <location>
        <begin position="216"/>
        <end position="233"/>
    </location>
</feature>
<evidence type="ECO:0000256" key="6">
    <source>
        <dbReference type="ARBA" id="ARBA00023136"/>
    </source>
</evidence>
<feature type="transmembrane region" description="Helical" evidence="7">
    <location>
        <begin position="295"/>
        <end position="316"/>
    </location>
</feature>
<accession>A0ABP9ART4</accession>
<evidence type="ECO:0000313" key="9">
    <source>
        <dbReference type="Proteomes" id="UP001501411"/>
    </source>
</evidence>
<feature type="transmembrane region" description="Helical" evidence="7">
    <location>
        <begin position="136"/>
        <end position="155"/>
    </location>
</feature>
<dbReference type="PANTHER" id="PTHR22926">
    <property type="entry name" value="PHOSPHO-N-ACETYLMURAMOYL-PENTAPEPTIDE-TRANSFERASE"/>
    <property type="match status" value="1"/>
</dbReference>
<feature type="transmembrane region" description="Helical" evidence="7">
    <location>
        <begin position="328"/>
        <end position="346"/>
    </location>
</feature>
<protein>
    <submittedName>
        <fullName evidence="8">MraY family glycosyltransferase</fullName>
    </submittedName>
</protein>
<sequence>MPITLLPFIIAFLISLIAVPTIIKVAYSKRLLDDPSRESRKVHRYSVPNLGGVAVFSTFALVSCLFIHGDMLAKANFILAAGIIIFTVGLKDDLLALDPYKKFAAQFFTAFIVVYFADIRFTNFFGVMGIEEIGPILSYTFTSFVIVFVINAFNLIDGINGLLGSITLLVSLIYGTLFYLMDEKGLCVLSFSMAGSVLGFLKYNLRKRAHIFMGDAGAYSIGFILAILSIKFVELNQATTHHTQPIINAAPGVAIALLIMPVFDTFRVFTLRILRGRSPFMADRNHLHHRLLDLGLNHLQASSIILATNISVILLAIGIHQQVQTSELLVILTLTMLFFNMLLWIYEVRNADKIQAIKFRRTPAVPKEGPLATATLEKTKNTTIDSSLPEVQTLAAKEYFGINNPNDTEAAKRFTQEVLDNLEKSKN</sequence>
<keyword evidence="4 7" id="KW-0812">Transmembrane</keyword>
<reference evidence="9" key="1">
    <citation type="journal article" date="2019" name="Int. J. Syst. Evol. Microbiol.">
        <title>The Global Catalogue of Microorganisms (GCM) 10K type strain sequencing project: providing services to taxonomists for standard genome sequencing and annotation.</title>
        <authorList>
            <consortium name="The Broad Institute Genomics Platform"/>
            <consortium name="The Broad Institute Genome Sequencing Center for Infectious Disease"/>
            <person name="Wu L."/>
            <person name="Ma J."/>
        </authorList>
    </citation>
    <scope>NUCLEOTIDE SEQUENCE [LARGE SCALE GENOMIC DNA]</scope>
    <source>
        <strain evidence="9">JCM 18200</strain>
    </source>
</reference>
<dbReference type="CDD" id="cd06853">
    <property type="entry name" value="GT_WecA_like"/>
    <property type="match status" value="1"/>
</dbReference>
<dbReference type="InterPro" id="IPR000715">
    <property type="entry name" value="Glycosyl_transferase_4"/>
</dbReference>
<dbReference type="RefSeq" id="WP_345230772.1">
    <property type="nucleotide sequence ID" value="NZ_BAABIQ010000005.1"/>
</dbReference>
<comment type="caution">
    <text evidence="8">The sequence shown here is derived from an EMBL/GenBank/DDBJ whole genome shotgun (WGS) entry which is preliminary data.</text>
</comment>
<dbReference type="EMBL" id="BAABIQ010000005">
    <property type="protein sequence ID" value="GAA4785365.1"/>
    <property type="molecule type" value="Genomic_DNA"/>
</dbReference>
<keyword evidence="5 7" id="KW-1133">Transmembrane helix</keyword>
<evidence type="ECO:0000256" key="1">
    <source>
        <dbReference type="ARBA" id="ARBA00004651"/>
    </source>
</evidence>
<dbReference type="Proteomes" id="UP001501411">
    <property type="component" value="Unassembled WGS sequence"/>
</dbReference>
<keyword evidence="2" id="KW-1003">Cell membrane</keyword>